<evidence type="ECO:0000256" key="5">
    <source>
        <dbReference type="ARBA" id="ARBA00023049"/>
    </source>
</evidence>
<dbReference type="GO" id="GO:0008235">
    <property type="term" value="F:metalloexopeptidase activity"/>
    <property type="evidence" value="ECO:0007669"/>
    <property type="project" value="TreeGrafter"/>
</dbReference>
<feature type="domain" description="MPN" evidence="6">
    <location>
        <begin position="1"/>
        <end position="130"/>
    </location>
</feature>
<dbReference type="Gene3D" id="3.40.140.10">
    <property type="entry name" value="Cytidine Deaminase, domain 2"/>
    <property type="match status" value="1"/>
</dbReference>
<dbReference type="PROSITE" id="PS50249">
    <property type="entry name" value="MPN"/>
    <property type="match status" value="1"/>
</dbReference>
<keyword evidence="1" id="KW-0645">Protease</keyword>
<keyword evidence="5" id="KW-0482">Metalloprotease</keyword>
<dbReference type="PANTHER" id="PTHR34858">
    <property type="entry name" value="CYSO-CYSTEINE PEPTIDASE"/>
    <property type="match status" value="1"/>
</dbReference>
<evidence type="ECO:0000256" key="3">
    <source>
        <dbReference type="ARBA" id="ARBA00022801"/>
    </source>
</evidence>
<sequence>VKTSPVDAVVMPESVGRGLLTHARNEAPLECCGLLIGTKEQIVRSARAHNLYQSPTRYRVDPVDHFEAIRTARNEGLEVVGAYHSHPGSLPQPSETDLNQANYPQFVYVIVSLVSKETEAIKGYRMRSGQATQVELLSHEESRCAGSIRGEGNR</sequence>
<organism evidence="7">
    <name type="scientific">marine metagenome</name>
    <dbReference type="NCBI Taxonomy" id="408172"/>
    <lineage>
        <taxon>unclassified sequences</taxon>
        <taxon>metagenomes</taxon>
        <taxon>ecological metagenomes</taxon>
    </lineage>
</organism>
<dbReference type="EMBL" id="UINC01044240">
    <property type="protein sequence ID" value="SVB49426.1"/>
    <property type="molecule type" value="Genomic_DNA"/>
</dbReference>
<dbReference type="GO" id="GO:0006508">
    <property type="term" value="P:proteolysis"/>
    <property type="evidence" value="ECO:0007669"/>
    <property type="project" value="UniProtKB-KW"/>
</dbReference>
<protein>
    <recommendedName>
        <fullName evidence="6">MPN domain-containing protein</fullName>
    </recommendedName>
</protein>
<dbReference type="CDD" id="cd08070">
    <property type="entry name" value="MPN_like"/>
    <property type="match status" value="1"/>
</dbReference>
<dbReference type="AlphaFoldDB" id="A0A382EF73"/>
<gene>
    <name evidence="7" type="ORF">METZ01_LOCUS202280</name>
</gene>
<accession>A0A382EF73</accession>
<keyword evidence="3" id="KW-0378">Hydrolase</keyword>
<name>A0A382EF73_9ZZZZ</name>
<evidence type="ECO:0000256" key="1">
    <source>
        <dbReference type="ARBA" id="ARBA00022670"/>
    </source>
</evidence>
<keyword evidence="4" id="KW-0862">Zinc</keyword>
<keyword evidence="2" id="KW-0479">Metal-binding</keyword>
<dbReference type="PANTHER" id="PTHR34858:SF1">
    <property type="entry name" value="CYSO-CYSTEINE PEPTIDASE"/>
    <property type="match status" value="1"/>
</dbReference>
<dbReference type="GO" id="GO:0008270">
    <property type="term" value="F:zinc ion binding"/>
    <property type="evidence" value="ECO:0007669"/>
    <property type="project" value="TreeGrafter"/>
</dbReference>
<dbReference type="SMART" id="SM00232">
    <property type="entry name" value="JAB_MPN"/>
    <property type="match status" value="1"/>
</dbReference>
<dbReference type="InterPro" id="IPR037518">
    <property type="entry name" value="MPN"/>
</dbReference>
<evidence type="ECO:0000256" key="4">
    <source>
        <dbReference type="ARBA" id="ARBA00022833"/>
    </source>
</evidence>
<dbReference type="InterPro" id="IPR000555">
    <property type="entry name" value="JAMM/MPN+_dom"/>
</dbReference>
<evidence type="ECO:0000256" key="2">
    <source>
        <dbReference type="ARBA" id="ARBA00022723"/>
    </source>
</evidence>
<dbReference type="FunFam" id="3.40.140.10:FF:000085">
    <property type="entry name" value="Mov34/MPN/PAD-1 family protein"/>
    <property type="match status" value="1"/>
</dbReference>
<evidence type="ECO:0000313" key="7">
    <source>
        <dbReference type="EMBL" id="SVB49426.1"/>
    </source>
</evidence>
<feature type="non-terminal residue" evidence="7">
    <location>
        <position position="1"/>
    </location>
</feature>
<evidence type="ECO:0000259" key="6">
    <source>
        <dbReference type="PROSITE" id="PS50249"/>
    </source>
</evidence>
<proteinExistence type="predicted"/>
<dbReference type="SUPFAM" id="SSF102712">
    <property type="entry name" value="JAB1/MPN domain"/>
    <property type="match status" value="1"/>
</dbReference>
<dbReference type="InterPro" id="IPR028090">
    <property type="entry name" value="JAB_dom_prok"/>
</dbReference>
<dbReference type="Pfam" id="PF14464">
    <property type="entry name" value="Prok-JAB"/>
    <property type="match status" value="1"/>
</dbReference>
<reference evidence="7" key="1">
    <citation type="submission" date="2018-05" db="EMBL/GenBank/DDBJ databases">
        <authorList>
            <person name="Lanie J.A."/>
            <person name="Ng W.-L."/>
            <person name="Kazmierczak K.M."/>
            <person name="Andrzejewski T.M."/>
            <person name="Davidsen T.M."/>
            <person name="Wayne K.J."/>
            <person name="Tettelin H."/>
            <person name="Glass J.I."/>
            <person name="Rusch D."/>
            <person name="Podicherti R."/>
            <person name="Tsui H.-C.T."/>
            <person name="Winkler M.E."/>
        </authorList>
    </citation>
    <scope>NUCLEOTIDE SEQUENCE</scope>
</reference>
<dbReference type="InterPro" id="IPR051929">
    <property type="entry name" value="VirAsm_ModProt"/>
</dbReference>